<gene>
    <name evidence="3" type="ORF">GT348_04870</name>
</gene>
<dbReference type="PANTHER" id="PTHR35869:SF1">
    <property type="entry name" value="OUTER-MEMBRANE LIPOPROTEIN CARRIER PROTEIN"/>
    <property type="match status" value="1"/>
</dbReference>
<evidence type="ECO:0000256" key="1">
    <source>
        <dbReference type="ARBA" id="ARBA00022729"/>
    </source>
</evidence>
<evidence type="ECO:0000313" key="4">
    <source>
        <dbReference type="Proteomes" id="UP000463975"/>
    </source>
</evidence>
<dbReference type="EMBL" id="CP047652">
    <property type="protein sequence ID" value="QHI95680.1"/>
    <property type="molecule type" value="Genomic_DNA"/>
</dbReference>
<dbReference type="InterPro" id="IPR004564">
    <property type="entry name" value="OM_lipoprot_carrier_LolA-like"/>
</dbReference>
<dbReference type="CDD" id="cd16325">
    <property type="entry name" value="LolA"/>
    <property type="match status" value="1"/>
</dbReference>
<name>A0A6P1NGN0_9PROT</name>
<dbReference type="InterPro" id="IPR029046">
    <property type="entry name" value="LolA/LolB/LppX"/>
</dbReference>
<evidence type="ECO:0000313" key="3">
    <source>
        <dbReference type="EMBL" id="QHI95680.1"/>
    </source>
</evidence>
<feature type="chain" id="PRO_5026675134" evidence="2">
    <location>
        <begin position="31"/>
        <end position="213"/>
    </location>
</feature>
<dbReference type="Gene3D" id="2.50.20.10">
    <property type="entry name" value="Lipoprotein localisation LolA/LolB/LppX"/>
    <property type="match status" value="1"/>
</dbReference>
<proteinExistence type="predicted"/>
<organism evidence="3 4">
    <name type="scientific">Aristophania vespae</name>
    <dbReference type="NCBI Taxonomy" id="2697033"/>
    <lineage>
        <taxon>Bacteria</taxon>
        <taxon>Pseudomonadati</taxon>
        <taxon>Pseudomonadota</taxon>
        <taxon>Alphaproteobacteria</taxon>
        <taxon>Acetobacterales</taxon>
        <taxon>Acetobacteraceae</taxon>
        <taxon>Aristophania</taxon>
    </lineage>
</organism>
<feature type="signal peptide" evidence="2">
    <location>
        <begin position="1"/>
        <end position="30"/>
    </location>
</feature>
<dbReference type="PROSITE" id="PS51257">
    <property type="entry name" value="PROKAR_LIPOPROTEIN"/>
    <property type="match status" value="1"/>
</dbReference>
<reference evidence="3 4" key="1">
    <citation type="submission" date="2020-01" db="EMBL/GenBank/DDBJ databases">
        <title>Genome sequencing of strain KACC 21507.</title>
        <authorList>
            <person name="Heo J."/>
            <person name="Kim S.-J."/>
            <person name="Kim J.-S."/>
            <person name="Hong S.-B."/>
            <person name="Kwon S.-W."/>
        </authorList>
    </citation>
    <scope>NUCLEOTIDE SEQUENCE [LARGE SCALE GENOMIC DNA]</scope>
    <source>
        <strain evidence="3 4">KACC 21507</strain>
    </source>
</reference>
<dbReference type="KEGG" id="bomb:GT348_04870"/>
<dbReference type="RefSeq" id="WP_160618756.1">
    <property type="nucleotide sequence ID" value="NZ_CP047652.1"/>
</dbReference>
<dbReference type="AlphaFoldDB" id="A0A6P1NGN0"/>
<keyword evidence="3" id="KW-0449">Lipoprotein</keyword>
<dbReference type="SUPFAM" id="SSF89392">
    <property type="entry name" value="Prokaryotic lipoproteins and lipoprotein localization factors"/>
    <property type="match status" value="1"/>
</dbReference>
<accession>A0A6P1NGN0</accession>
<dbReference type="Pfam" id="PF03548">
    <property type="entry name" value="LolA"/>
    <property type="match status" value="1"/>
</dbReference>
<keyword evidence="4" id="KW-1185">Reference proteome</keyword>
<protein>
    <submittedName>
        <fullName evidence="3">Outer membrane lipoprotein carrier protein LolA</fullName>
    </submittedName>
</protein>
<evidence type="ECO:0000256" key="2">
    <source>
        <dbReference type="SAM" id="SignalP"/>
    </source>
</evidence>
<sequence length="213" mass="23239">MKPVFRAKFLSAFFAAAVPCALPLALSGCAVSGYSQLSGTKQADVKRIETYLNNLHSLEASFAQNGLGSNQQGDGHFVYVPGALRMDYEIPAGLLVLAHDEKLMMIDSKSEAVTQLSLKKNPLGYLLRHPLNFNENVEVSDVRYGSDTVQISLAQADNPSQGLLTLQFSDVRGKLSLVGIRGTDAQHRHFGLSLYDVHENVPVSKEIFTFPSN</sequence>
<dbReference type="PANTHER" id="PTHR35869">
    <property type="entry name" value="OUTER-MEMBRANE LIPOPROTEIN CARRIER PROTEIN"/>
    <property type="match status" value="1"/>
</dbReference>
<keyword evidence="1 2" id="KW-0732">Signal</keyword>
<dbReference type="Proteomes" id="UP000463975">
    <property type="component" value="Chromosome"/>
</dbReference>